<evidence type="ECO:0000313" key="1">
    <source>
        <dbReference type="EMBL" id="KAK9671917.1"/>
    </source>
</evidence>
<organism evidence="1 2">
    <name type="scientific">Saponaria officinalis</name>
    <name type="common">Common soapwort</name>
    <name type="synonym">Lychnis saponaria</name>
    <dbReference type="NCBI Taxonomy" id="3572"/>
    <lineage>
        <taxon>Eukaryota</taxon>
        <taxon>Viridiplantae</taxon>
        <taxon>Streptophyta</taxon>
        <taxon>Embryophyta</taxon>
        <taxon>Tracheophyta</taxon>
        <taxon>Spermatophyta</taxon>
        <taxon>Magnoliopsida</taxon>
        <taxon>eudicotyledons</taxon>
        <taxon>Gunneridae</taxon>
        <taxon>Pentapetalae</taxon>
        <taxon>Caryophyllales</taxon>
        <taxon>Caryophyllaceae</taxon>
        <taxon>Caryophylleae</taxon>
        <taxon>Saponaria</taxon>
    </lineage>
</organism>
<dbReference type="AlphaFoldDB" id="A0AAW1H3V6"/>
<dbReference type="Proteomes" id="UP001443914">
    <property type="component" value="Unassembled WGS sequence"/>
</dbReference>
<keyword evidence="2" id="KW-1185">Reference proteome</keyword>
<proteinExistence type="predicted"/>
<evidence type="ECO:0008006" key="3">
    <source>
        <dbReference type="Google" id="ProtNLM"/>
    </source>
</evidence>
<sequence>MKVGVWNVRGMNGGIKQHEVVSFFQQNKLDIMGINESRIRRGNFCAVSRRRFSGFQIIHNYSDHPNGRLWAIWRRGDIQVQLLNSGSQWLHLQVVEDACSFLITFVYGLNDCNTPI</sequence>
<dbReference type="SUPFAM" id="SSF56219">
    <property type="entry name" value="DNase I-like"/>
    <property type="match status" value="1"/>
</dbReference>
<reference evidence="1" key="1">
    <citation type="submission" date="2024-03" db="EMBL/GenBank/DDBJ databases">
        <title>WGS assembly of Saponaria officinalis var. Norfolk2.</title>
        <authorList>
            <person name="Jenkins J."/>
            <person name="Shu S."/>
            <person name="Grimwood J."/>
            <person name="Barry K."/>
            <person name="Goodstein D."/>
            <person name="Schmutz J."/>
            <person name="Leebens-Mack J."/>
            <person name="Osbourn A."/>
        </authorList>
    </citation>
    <scope>NUCLEOTIDE SEQUENCE [LARGE SCALE GENOMIC DNA]</scope>
    <source>
        <strain evidence="1">JIC</strain>
    </source>
</reference>
<protein>
    <recommendedName>
        <fullName evidence="3">Endonuclease/exonuclease/phosphatase domain-containing protein</fullName>
    </recommendedName>
</protein>
<evidence type="ECO:0000313" key="2">
    <source>
        <dbReference type="Proteomes" id="UP001443914"/>
    </source>
</evidence>
<comment type="caution">
    <text evidence="1">The sequence shown here is derived from an EMBL/GenBank/DDBJ whole genome shotgun (WGS) entry which is preliminary data.</text>
</comment>
<name>A0AAW1H3V6_SAPOF</name>
<dbReference type="Gene3D" id="3.60.10.10">
    <property type="entry name" value="Endonuclease/exonuclease/phosphatase"/>
    <property type="match status" value="1"/>
</dbReference>
<accession>A0AAW1H3V6</accession>
<dbReference type="InterPro" id="IPR036691">
    <property type="entry name" value="Endo/exonu/phosph_ase_sf"/>
</dbReference>
<dbReference type="EMBL" id="JBDFQZ010000012">
    <property type="protein sequence ID" value="KAK9671917.1"/>
    <property type="molecule type" value="Genomic_DNA"/>
</dbReference>
<gene>
    <name evidence="1" type="ORF">RND81_12G063700</name>
</gene>